<feature type="coiled-coil region" evidence="1">
    <location>
        <begin position="3"/>
        <end position="183"/>
    </location>
</feature>
<dbReference type="PANTHER" id="PTHR40641:SF2">
    <property type="entry name" value="INVOLUCRIN REPEAT PROTEIN"/>
    <property type="match status" value="1"/>
</dbReference>
<proteinExistence type="predicted"/>
<evidence type="ECO:0000256" key="1">
    <source>
        <dbReference type="SAM" id="Coils"/>
    </source>
</evidence>
<sequence length="517" mass="58653">MQILDLHEQLEQLAAQNRSLEEARVKAEETMQAAQFQRQVDTQVVTEAVAARDREIHEKEIDIGQLRDALQRLQQEVSRLTELNNSLSNANRNLTNDANERYANLQDEGQHVQDQWQQAVRELEQLRSEHSQLRSGMQEALSAEIAIALDDRNAEITRLNAELAAAKEKIKALKQKILDTKKQGESFLVVRDEDYFDSACQQLCQHVQQWVLRFSKFSDTRACRLSSEVASDQRLDAAIREKIETRLDNAILDGSDVDMLLADRVKRRDIFMSVVMTMIWEYVFTRYLFGMDREQRQKLKSLEKTLSEVGPTRAVAQWRAITLTLLSKRETFVQQRAQDTEAVVHEIFTTLTTLLPPPSHLQRQCEESLRNVMRLAVALSIEMRTQRAEYIMLPPLQPEYDTHGDLIAKVTFNASLMNERSGETSRNDDLEQSGAVVKIVLFPLVVKKGDDFGEGQDEIVVCPAQVLVAKPSKKKVVRVLSGAMSIDPRQRSLVSIAPPVSSIIDSSSMDLSGGNVI</sequence>
<keyword evidence="3" id="KW-1185">Reference proteome</keyword>
<accession>A0A6G1KG89</accession>
<evidence type="ECO:0000313" key="3">
    <source>
        <dbReference type="Proteomes" id="UP000799428"/>
    </source>
</evidence>
<dbReference type="InterPro" id="IPR053268">
    <property type="entry name" value="Woronin_anchor"/>
</dbReference>
<dbReference type="Proteomes" id="UP000799428">
    <property type="component" value="Unassembled WGS sequence"/>
</dbReference>
<protein>
    <recommendedName>
        <fullName evidence="4">Involucrin repeat protein</fullName>
    </recommendedName>
</protein>
<reference evidence="2" key="1">
    <citation type="journal article" date="2020" name="Stud. Mycol.">
        <title>101 Dothideomycetes genomes: a test case for predicting lifestyles and emergence of pathogens.</title>
        <authorList>
            <person name="Haridas S."/>
            <person name="Albert R."/>
            <person name="Binder M."/>
            <person name="Bloem J."/>
            <person name="Labutti K."/>
            <person name="Salamov A."/>
            <person name="Andreopoulos B."/>
            <person name="Baker S."/>
            <person name="Barry K."/>
            <person name="Bills G."/>
            <person name="Bluhm B."/>
            <person name="Cannon C."/>
            <person name="Castanera R."/>
            <person name="Culley D."/>
            <person name="Daum C."/>
            <person name="Ezra D."/>
            <person name="Gonzalez J."/>
            <person name="Henrissat B."/>
            <person name="Kuo A."/>
            <person name="Liang C."/>
            <person name="Lipzen A."/>
            <person name="Lutzoni F."/>
            <person name="Magnuson J."/>
            <person name="Mondo S."/>
            <person name="Nolan M."/>
            <person name="Ohm R."/>
            <person name="Pangilinan J."/>
            <person name="Park H.-J."/>
            <person name="Ramirez L."/>
            <person name="Alfaro M."/>
            <person name="Sun H."/>
            <person name="Tritt A."/>
            <person name="Yoshinaga Y."/>
            <person name="Zwiers L.-H."/>
            <person name="Turgeon B."/>
            <person name="Goodwin S."/>
            <person name="Spatafora J."/>
            <person name="Crous P."/>
            <person name="Grigoriev I."/>
        </authorList>
    </citation>
    <scope>NUCLEOTIDE SEQUENCE</scope>
    <source>
        <strain evidence="2">CBS 279.74</strain>
    </source>
</reference>
<dbReference type="EMBL" id="MU005767">
    <property type="protein sequence ID" value="KAF2711492.1"/>
    <property type="molecule type" value="Genomic_DNA"/>
</dbReference>
<keyword evidence="1" id="KW-0175">Coiled coil</keyword>
<evidence type="ECO:0000313" key="2">
    <source>
        <dbReference type="EMBL" id="KAF2711492.1"/>
    </source>
</evidence>
<organism evidence="2 3">
    <name type="scientific">Pleomassaria siparia CBS 279.74</name>
    <dbReference type="NCBI Taxonomy" id="1314801"/>
    <lineage>
        <taxon>Eukaryota</taxon>
        <taxon>Fungi</taxon>
        <taxon>Dikarya</taxon>
        <taxon>Ascomycota</taxon>
        <taxon>Pezizomycotina</taxon>
        <taxon>Dothideomycetes</taxon>
        <taxon>Pleosporomycetidae</taxon>
        <taxon>Pleosporales</taxon>
        <taxon>Pleomassariaceae</taxon>
        <taxon>Pleomassaria</taxon>
    </lineage>
</organism>
<evidence type="ECO:0008006" key="4">
    <source>
        <dbReference type="Google" id="ProtNLM"/>
    </source>
</evidence>
<dbReference type="PANTHER" id="PTHR40641">
    <property type="entry name" value="INVOLUCRIN REPEAT PROTEIN (AFU_ORTHOLOGUE AFUA_2G08060)"/>
    <property type="match status" value="1"/>
</dbReference>
<gene>
    <name evidence="2" type="ORF">K504DRAFT_374088</name>
</gene>
<dbReference type="OrthoDB" id="5365701at2759"/>
<name>A0A6G1KG89_9PLEO</name>
<dbReference type="AlphaFoldDB" id="A0A6G1KG89"/>